<sequence>MAYDVSHGTAFQSDCAFDNCRPSFNKALLQRKNFHLFQLCRVQQTPQRCIQRPLSHAYSRVVRMLLLSL</sequence>
<dbReference type="EMBL" id="SHOA02000220">
    <property type="protein sequence ID" value="TDH65076.1"/>
    <property type="molecule type" value="Genomic_DNA"/>
</dbReference>
<accession>A0A976FE64</accession>
<dbReference type="KEGG" id="blac:94349800"/>
<gene>
    <name evidence="1" type="ORF">CCR75_006057</name>
</gene>
<dbReference type="AlphaFoldDB" id="A0A976FE64"/>
<reference evidence="1 2" key="1">
    <citation type="journal article" date="2021" name="Genome Biol.">
        <title>AFLAP: assembly-free linkage analysis pipeline using k-mers from genome sequencing data.</title>
        <authorList>
            <person name="Fletcher K."/>
            <person name="Zhang L."/>
            <person name="Gil J."/>
            <person name="Han R."/>
            <person name="Cavanaugh K."/>
            <person name="Michelmore R."/>
        </authorList>
    </citation>
    <scope>NUCLEOTIDE SEQUENCE [LARGE SCALE GENOMIC DNA]</scope>
    <source>
        <strain evidence="1 2">SF5</strain>
    </source>
</reference>
<name>A0A976FE64_BRELC</name>
<evidence type="ECO:0000313" key="1">
    <source>
        <dbReference type="EMBL" id="TDH65076.1"/>
    </source>
</evidence>
<dbReference type="RefSeq" id="XP_067814575.1">
    <property type="nucleotide sequence ID" value="XM_067964129.1"/>
</dbReference>
<organism evidence="1 2">
    <name type="scientific">Bremia lactucae</name>
    <name type="common">Lettuce downy mildew</name>
    <dbReference type="NCBI Taxonomy" id="4779"/>
    <lineage>
        <taxon>Eukaryota</taxon>
        <taxon>Sar</taxon>
        <taxon>Stramenopiles</taxon>
        <taxon>Oomycota</taxon>
        <taxon>Peronosporomycetes</taxon>
        <taxon>Peronosporales</taxon>
        <taxon>Peronosporaceae</taxon>
        <taxon>Bremia</taxon>
    </lineage>
</organism>
<keyword evidence="2" id="KW-1185">Reference proteome</keyword>
<dbReference type="GeneID" id="94349800"/>
<evidence type="ECO:0000313" key="2">
    <source>
        <dbReference type="Proteomes" id="UP000294530"/>
    </source>
</evidence>
<comment type="caution">
    <text evidence="1">The sequence shown here is derived from an EMBL/GenBank/DDBJ whole genome shotgun (WGS) entry which is preliminary data.</text>
</comment>
<protein>
    <submittedName>
        <fullName evidence="1">Uncharacterized protein</fullName>
    </submittedName>
</protein>
<proteinExistence type="predicted"/>
<dbReference type="Proteomes" id="UP000294530">
    <property type="component" value="Unassembled WGS sequence"/>
</dbReference>